<keyword evidence="3" id="KW-1185">Reference proteome</keyword>
<feature type="signal peptide" evidence="1">
    <location>
        <begin position="1"/>
        <end position="25"/>
    </location>
</feature>
<keyword evidence="1" id="KW-0732">Signal</keyword>
<evidence type="ECO:0000256" key="1">
    <source>
        <dbReference type="SAM" id="SignalP"/>
    </source>
</evidence>
<accession>A0A7C8IIJ5</accession>
<evidence type="ECO:0000313" key="2">
    <source>
        <dbReference type="EMBL" id="KAF2877273.1"/>
    </source>
</evidence>
<gene>
    <name evidence="2" type="ORF">BDV95DRAFT_481777</name>
</gene>
<proteinExistence type="predicted"/>
<organism evidence="2 3">
    <name type="scientific">Massariosphaeria phaeospora</name>
    <dbReference type="NCBI Taxonomy" id="100035"/>
    <lineage>
        <taxon>Eukaryota</taxon>
        <taxon>Fungi</taxon>
        <taxon>Dikarya</taxon>
        <taxon>Ascomycota</taxon>
        <taxon>Pezizomycotina</taxon>
        <taxon>Dothideomycetes</taxon>
        <taxon>Pleosporomycetidae</taxon>
        <taxon>Pleosporales</taxon>
        <taxon>Pleosporales incertae sedis</taxon>
        <taxon>Massariosphaeria</taxon>
    </lineage>
</organism>
<dbReference type="EMBL" id="JAADJZ010000002">
    <property type="protein sequence ID" value="KAF2877273.1"/>
    <property type="molecule type" value="Genomic_DNA"/>
</dbReference>
<dbReference type="Proteomes" id="UP000481861">
    <property type="component" value="Unassembled WGS sequence"/>
</dbReference>
<dbReference type="OrthoDB" id="3774233at2759"/>
<protein>
    <recommendedName>
        <fullName evidence="4">Beta/gamma crystallin 'Greek key' domain-containing protein</fullName>
    </recommendedName>
</protein>
<feature type="chain" id="PRO_5028934405" description="Beta/gamma crystallin 'Greek key' domain-containing protein" evidence="1">
    <location>
        <begin position="26"/>
        <end position="160"/>
    </location>
</feature>
<evidence type="ECO:0000313" key="3">
    <source>
        <dbReference type="Proteomes" id="UP000481861"/>
    </source>
</evidence>
<dbReference type="AlphaFoldDB" id="A0A7C8IIJ5"/>
<name>A0A7C8IIJ5_9PLEO</name>
<comment type="caution">
    <text evidence="2">The sequence shown here is derived from an EMBL/GenBank/DDBJ whole genome shotgun (WGS) entry which is preliminary data.</text>
</comment>
<evidence type="ECO:0008006" key="4">
    <source>
        <dbReference type="Google" id="ProtNLM"/>
    </source>
</evidence>
<sequence length="160" mass="17432">MMFPRALFTPVLLGLAAGIIGGVRADDPVTEGRIKVFLFASPAFFAEVAVDAQRDKCVSLYNNLIDSKVQSVLVGGHDVAAVSRRRDYWYCVFYNNYECRGEEADMLMFPDGINNIAGDQWEARIHSLRCSVDAPVGAAAEIPATKFPVTPPTESASTVN</sequence>
<reference evidence="2 3" key="1">
    <citation type="submission" date="2020-01" db="EMBL/GenBank/DDBJ databases">
        <authorList>
            <consortium name="DOE Joint Genome Institute"/>
            <person name="Haridas S."/>
            <person name="Albert R."/>
            <person name="Binder M."/>
            <person name="Bloem J."/>
            <person name="Labutti K."/>
            <person name="Salamov A."/>
            <person name="Andreopoulos B."/>
            <person name="Baker S.E."/>
            <person name="Barry K."/>
            <person name="Bills G."/>
            <person name="Bluhm B.H."/>
            <person name="Cannon C."/>
            <person name="Castanera R."/>
            <person name="Culley D.E."/>
            <person name="Daum C."/>
            <person name="Ezra D."/>
            <person name="Gonzalez J.B."/>
            <person name="Henrissat B."/>
            <person name="Kuo A."/>
            <person name="Liang C."/>
            <person name="Lipzen A."/>
            <person name="Lutzoni F."/>
            <person name="Magnuson J."/>
            <person name="Mondo S."/>
            <person name="Nolan M."/>
            <person name="Ohm R."/>
            <person name="Pangilinan J."/>
            <person name="Park H.-J.H."/>
            <person name="Ramirez L."/>
            <person name="Alfaro M."/>
            <person name="Sun H."/>
            <person name="Tritt A."/>
            <person name="Yoshinaga Y."/>
            <person name="Zwiers L.-H.L."/>
            <person name="Turgeon B.G."/>
            <person name="Goodwin S.B."/>
            <person name="Spatafora J.W."/>
            <person name="Crous P.W."/>
            <person name="Grigoriev I.V."/>
        </authorList>
    </citation>
    <scope>NUCLEOTIDE SEQUENCE [LARGE SCALE GENOMIC DNA]</scope>
    <source>
        <strain evidence="2 3">CBS 611.86</strain>
    </source>
</reference>